<accession>A0A8K0JSR4</accession>
<dbReference type="PRINTS" id="PR01625">
    <property type="entry name" value="GSTRNSFRASEO"/>
</dbReference>
<dbReference type="AlphaFoldDB" id="A0A8K0JSR4"/>
<name>A0A8K0JSR4_9TREE</name>
<dbReference type="InterPro" id="IPR036249">
    <property type="entry name" value="Thioredoxin-like_sf"/>
</dbReference>
<dbReference type="SUPFAM" id="SSF47616">
    <property type="entry name" value="GST C-terminal domain-like"/>
    <property type="match status" value="1"/>
</dbReference>
<dbReference type="Gene3D" id="3.40.30.10">
    <property type="entry name" value="Glutaredoxin"/>
    <property type="match status" value="1"/>
</dbReference>
<evidence type="ECO:0000313" key="4">
    <source>
        <dbReference type="Proteomes" id="UP000812966"/>
    </source>
</evidence>
<feature type="domain" description="GST C-terminal" evidence="2">
    <location>
        <begin position="132"/>
        <end position="258"/>
    </location>
</feature>
<evidence type="ECO:0000313" key="3">
    <source>
        <dbReference type="EMBL" id="KAG7571460.1"/>
    </source>
</evidence>
<keyword evidence="4" id="KW-1185">Reference proteome</keyword>
<dbReference type="InterPro" id="IPR040079">
    <property type="entry name" value="Glutathione_S-Trfase"/>
</dbReference>
<dbReference type="SFLD" id="SFLDS00019">
    <property type="entry name" value="Glutathione_Transferase_(cytos"/>
    <property type="match status" value="1"/>
</dbReference>
<dbReference type="Pfam" id="PF13417">
    <property type="entry name" value="GST_N_3"/>
    <property type="match status" value="1"/>
</dbReference>
<dbReference type="PANTHER" id="PTHR43968">
    <property type="match status" value="1"/>
</dbReference>
<dbReference type="SFLD" id="SFLDG00358">
    <property type="entry name" value="Main_(cytGST)"/>
    <property type="match status" value="1"/>
</dbReference>
<dbReference type="PANTHER" id="PTHR43968:SF6">
    <property type="entry name" value="GLUTATHIONE S-TRANSFERASE OMEGA"/>
    <property type="match status" value="1"/>
</dbReference>
<dbReference type="InterPro" id="IPR050983">
    <property type="entry name" value="GST_Omega/HSP26"/>
</dbReference>
<dbReference type="InterPro" id="IPR005442">
    <property type="entry name" value="GST_omega"/>
</dbReference>
<dbReference type="InterPro" id="IPR004045">
    <property type="entry name" value="Glutathione_S-Trfase_N"/>
</dbReference>
<dbReference type="InterPro" id="IPR010987">
    <property type="entry name" value="Glutathione-S-Trfase_C-like"/>
</dbReference>
<dbReference type="SUPFAM" id="SSF52833">
    <property type="entry name" value="Thioredoxin-like"/>
    <property type="match status" value="1"/>
</dbReference>
<dbReference type="GO" id="GO:0045174">
    <property type="term" value="F:glutathione dehydrogenase (ascorbate) activity"/>
    <property type="evidence" value="ECO:0007669"/>
    <property type="project" value="UniProtKB-ARBA"/>
</dbReference>
<dbReference type="InterPro" id="IPR036282">
    <property type="entry name" value="Glutathione-S-Trfase_C_sf"/>
</dbReference>
<dbReference type="GO" id="GO:0005737">
    <property type="term" value="C:cytoplasm"/>
    <property type="evidence" value="ECO:0007669"/>
    <property type="project" value="InterPro"/>
</dbReference>
<dbReference type="Proteomes" id="UP000812966">
    <property type="component" value="Unassembled WGS sequence"/>
</dbReference>
<organism evidence="3 4">
    <name type="scientific">Filobasidium floriforme</name>
    <dbReference type="NCBI Taxonomy" id="5210"/>
    <lineage>
        <taxon>Eukaryota</taxon>
        <taxon>Fungi</taxon>
        <taxon>Dikarya</taxon>
        <taxon>Basidiomycota</taxon>
        <taxon>Agaricomycotina</taxon>
        <taxon>Tremellomycetes</taxon>
        <taxon>Filobasidiales</taxon>
        <taxon>Filobasidiaceae</taxon>
        <taxon>Filobasidium</taxon>
    </lineage>
</organism>
<dbReference type="EMBL" id="JABELV010000007">
    <property type="protein sequence ID" value="KAG7571460.1"/>
    <property type="molecule type" value="Genomic_DNA"/>
</dbReference>
<dbReference type="Pfam" id="PF13410">
    <property type="entry name" value="GST_C_2"/>
    <property type="match status" value="1"/>
</dbReference>
<comment type="caution">
    <text evidence="3">The sequence shown here is derived from an EMBL/GenBank/DDBJ whole genome shotgun (WGS) entry which is preliminary data.</text>
</comment>
<dbReference type="Gene3D" id="1.20.1050.10">
    <property type="match status" value="1"/>
</dbReference>
<reference evidence="3" key="1">
    <citation type="submission" date="2020-04" db="EMBL/GenBank/DDBJ databases">
        <title>Analysis of mating type loci in Filobasidium floriforme.</title>
        <authorList>
            <person name="Nowrousian M."/>
        </authorList>
    </citation>
    <scope>NUCLEOTIDE SEQUENCE</scope>
    <source>
        <strain evidence="3">CBS 6242</strain>
    </source>
</reference>
<keyword evidence="1" id="KW-0560">Oxidoreductase</keyword>
<sequence length="283" mass="31678">MSSRSATGYHLETTGQAARTAAEHAVDKVTDPSIEFMGACFCPFVQRAWIALEVLNQGLPDDQSRKASKVDYAYVEIDPYKKPKELLEVSPKGLVPAARLGQGRSLHDSLILMHYLASLPLSTGENPLLPKDPYERARVLLAGQRHAETITPAFYRYLQAQEAEKQVEHGKEFTEALEAFEKDMNEDGPFFFGKDLGWVDILIAPWAIRFGPVLEHYRQFSPPVISDKSRRFVKWLDAIKSHPAVTATTSTDELYTDSYHRYAKNIPNLSQVADAINSGKALP</sequence>
<dbReference type="GO" id="GO:0004364">
    <property type="term" value="F:glutathione transferase activity"/>
    <property type="evidence" value="ECO:0007669"/>
    <property type="project" value="InterPro"/>
</dbReference>
<gene>
    <name evidence="3" type="ORF">FFLO_00643</name>
</gene>
<protein>
    <recommendedName>
        <fullName evidence="2">GST C-terminal domain-containing protein</fullName>
    </recommendedName>
</protein>
<dbReference type="PROSITE" id="PS50405">
    <property type="entry name" value="GST_CTER"/>
    <property type="match status" value="1"/>
</dbReference>
<proteinExistence type="predicted"/>
<evidence type="ECO:0000256" key="1">
    <source>
        <dbReference type="ARBA" id="ARBA00023002"/>
    </source>
</evidence>
<evidence type="ECO:0000259" key="2">
    <source>
        <dbReference type="PROSITE" id="PS50405"/>
    </source>
</evidence>
<dbReference type="CDD" id="cd00570">
    <property type="entry name" value="GST_N_family"/>
    <property type="match status" value="1"/>
</dbReference>